<keyword evidence="6 10" id="KW-1133">Transmembrane helix</keyword>
<feature type="transmembrane region" description="Helical" evidence="10">
    <location>
        <begin position="132"/>
        <end position="157"/>
    </location>
</feature>
<keyword evidence="8 10" id="KW-0675">Receptor</keyword>
<dbReference type="GO" id="GO:0005886">
    <property type="term" value="C:plasma membrane"/>
    <property type="evidence" value="ECO:0007669"/>
    <property type="project" value="UniProtKB-SubCell"/>
</dbReference>
<reference evidence="11" key="2">
    <citation type="submission" date="2015-09" db="EMBL/GenBank/DDBJ databases">
        <authorList>
            <person name="Jackson K.R."/>
            <person name="Lunt B.L."/>
            <person name="Fisher J.N.B."/>
            <person name="Gardner A.V."/>
            <person name="Bailey M.E."/>
            <person name="Deus L.M."/>
            <person name="Earl A.S."/>
            <person name="Gibby P.D."/>
            <person name="Hartmann K.A."/>
            <person name="Liu J.E."/>
            <person name="Manci A.M."/>
            <person name="Nielsen D.A."/>
            <person name="Solomon M.B."/>
            <person name="Breakwell D.P."/>
            <person name="Burnett S.H."/>
            <person name="Grose J.H."/>
        </authorList>
    </citation>
    <scope>NUCLEOTIDE SEQUENCE</scope>
</reference>
<feature type="transmembrane region" description="Helical" evidence="10">
    <location>
        <begin position="31"/>
        <end position="52"/>
    </location>
</feature>
<evidence type="ECO:0000256" key="8">
    <source>
        <dbReference type="ARBA" id="ARBA00023170"/>
    </source>
</evidence>
<feature type="transmembrane region" description="Helical" evidence="10">
    <location>
        <begin position="64"/>
        <end position="89"/>
    </location>
</feature>
<dbReference type="Pfam" id="PF02949">
    <property type="entry name" value="7tm_6"/>
    <property type="match status" value="1"/>
</dbReference>
<protein>
    <recommendedName>
        <fullName evidence="10">Odorant receptor</fullName>
    </recommendedName>
</protein>
<comment type="similarity">
    <text evidence="10">Belongs to the insect chemoreceptor superfamily. Heteromeric odorant receptor channel (TC 1.A.69) family.</text>
</comment>
<sequence>MLNLDYDKMFKISILALKLNRSYPTIPKDKFWFCSIIPIHAYFSLSFYLILYSMFVHDLKNNDFAAACTNGILSVLYIAVTFKYVVLLVKAEDITFAMNKVKGDFAAAKHLCSDEQAITTEYAYKACWVTKVWLLTASSVFCVFPIQVIVLSIYNYAIGDFQFVHMYQMTFPEAIETRKYETNMYLFLLILQTYFGVYVLLMFAGFTPLGLIFMLHVCGRIEIVKYRISKLFEGEHYDPREIQQRLKNIVMPLQDVLDFVDLLKKTFRLVYEVYMKSTTIVIPIASYEVLQSLKEGRPSIEFMTFIVAGAVLCFAPCYYSDLLMEKGLSLRMSVYTSGWEAYPDSAMRRTLCIIMCRLERDVAIRTLFQTVNLDAFSELCHQSYALFNVINTAWS</sequence>
<dbReference type="GO" id="GO:0005549">
    <property type="term" value="F:odorant binding"/>
    <property type="evidence" value="ECO:0007669"/>
    <property type="project" value="InterPro"/>
</dbReference>
<proteinExistence type="evidence at transcript level"/>
<evidence type="ECO:0000256" key="1">
    <source>
        <dbReference type="ARBA" id="ARBA00004651"/>
    </source>
</evidence>
<dbReference type="GO" id="GO:0007165">
    <property type="term" value="P:signal transduction"/>
    <property type="evidence" value="ECO:0007669"/>
    <property type="project" value="UniProtKB-KW"/>
</dbReference>
<evidence type="ECO:0000256" key="3">
    <source>
        <dbReference type="ARBA" id="ARBA00022606"/>
    </source>
</evidence>
<name>H9A5Q1_CYDPO</name>
<dbReference type="EMBL" id="JN836701">
    <property type="protein sequence ID" value="AFC91741.2"/>
    <property type="molecule type" value="mRNA"/>
</dbReference>
<comment type="subcellular location">
    <subcellularLocation>
        <location evidence="1 10">Cell membrane</location>
        <topology evidence="1 10">Multi-pass membrane protein</topology>
    </subcellularLocation>
</comment>
<evidence type="ECO:0000256" key="10">
    <source>
        <dbReference type="RuleBase" id="RU351113"/>
    </source>
</evidence>
<comment type="caution">
    <text evidence="10">Lacks conserved residue(s) required for the propagation of feature annotation.</text>
</comment>
<organism evidence="11">
    <name type="scientific">Cydia pomonella</name>
    <name type="common">Codling moth</name>
    <dbReference type="NCBI Taxonomy" id="82600"/>
    <lineage>
        <taxon>Eukaryota</taxon>
        <taxon>Metazoa</taxon>
        <taxon>Ecdysozoa</taxon>
        <taxon>Arthropoda</taxon>
        <taxon>Hexapoda</taxon>
        <taxon>Insecta</taxon>
        <taxon>Pterygota</taxon>
        <taxon>Neoptera</taxon>
        <taxon>Endopterygota</taxon>
        <taxon>Lepidoptera</taxon>
        <taxon>Glossata</taxon>
        <taxon>Ditrysia</taxon>
        <taxon>Tortricoidea</taxon>
        <taxon>Tortricidae</taxon>
        <taxon>Olethreutinae</taxon>
        <taxon>Grapholitini</taxon>
        <taxon>Cydia</taxon>
    </lineage>
</organism>
<evidence type="ECO:0000256" key="6">
    <source>
        <dbReference type="ARBA" id="ARBA00022989"/>
    </source>
</evidence>
<feature type="transmembrane region" description="Helical" evidence="10">
    <location>
        <begin position="302"/>
        <end position="323"/>
    </location>
</feature>
<dbReference type="AlphaFoldDB" id="H9A5Q1"/>
<dbReference type="InterPro" id="IPR004117">
    <property type="entry name" value="7tm6_olfct_rcpt"/>
</dbReference>
<feature type="transmembrane region" description="Helical" evidence="10">
    <location>
        <begin position="185"/>
        <end position="218"/>
    </location>
</feature>
<keyword evidence="7 10" id="KW-0472">Membrane</keyword>
<evidence type="ECO:0000256" key="5">
    <source>
        <dbReference type="ARBA" id="ARBA00022725"/>
    </source>
</evidence>
<dbReference type="PANTHER" id="PTHR21137:SF35">
    <property type="entry name" value="ODORANT RECEPTOR 19A-RELATED"/>
    <property type="match status" value="1"/>
</dbReference>
<keyword evidence="4 10" id="KW-0812">Transmembrane</keyword>
<keyword evidence="3 10" id="KW-0716">Sensory transduction</keyword>
<evidence type="ECO:0000256" key="9">
    <source>
        <dbReference type="ARBA" id="ARBA00023224"/>
    </source>
</evidence>
<reference evidence="11" key="1">
    <citation type="journal article" date="2012" name="PLoS ONE">
        <title>Putative Chemosensory Receptors of the Codling Moth, Cydia pomonella, Identified by Antennal Transcriptome Analysis.</title>
        <authorList>
            <person name="Bengtsson J.M."/>
            <person name="Trona F."/>
            <person name="Montagne N."/>
            <person name="Anfora G."/>
            <person name="Ignell R."/>
            <person name="Witzgall P."/>
            <person name="Jacquin-Joly E."/>
        </authorList>
    </citation>
    <scope>NUCLEOTIDE SEQUENCE</scope>
</reference>
<evidence type="ECO:0000256" key="4">
    <source>
        <dbReference type="ARBA" id="ARBA00022692"/>
    </source>
</evidence>
<reference evidence="11" key="3">
    <citation type="journal article" date="2016" name="Sci. Rep.">
        <title>The chemosensory receptors of codling moth Cydia pomonella-expression in larvae and adults.</title>
        <authorList>
            <person name="Walker W.B.III."/>
            <person name="Gonzalez F."/>
            <person name="Garczynski S.F."/>
            <person name="Witzgall P."/>
        </authorList>
    </citation>
    <scope>NUCLEOTIDE SEQUENCE</scope>
</reference>
<evidence type="ECO:0000313" key="11">
    <source>
        <dbReference type="EMBL" id="AFC91741.2"/>
    </source>
</evidence>
<accession>H9A5Q1</accession>
<dbReference type="PANTHER" id="PTHR21137">
    <property type="entry name" value="ODORANT RECEPTOR"/>
    <property type="match status" value="1"/>
</dbReference>
<evidence type="ECO:0000256" key="2">
    <source>
        <dbReference type="ARBA" id="ARBA00022475"/>
    </source>
</evidence>
<dbReference type="GO" id="GO:0004984">
    <property type="term" value="F:olfactory receptor activity"/>
    <property type="evidence" value="ECO:0007669"/>
    <property type="project" value="InterPro"/>
</dbReference>
<evidence type="ECO:0000256" key="7">
    <source>
        <dbReference type="ARBA" id="ARBA00023136"/>
    </source>
</evidence>
<keyword evidence="2" id="KW-1003">Cell membrane</keyword>
<keyword evidence="5 10" id="KW-0552">Olfaction</keyword>
<keyword evidence="9 10" id="KW-0807">Transducer</keyword>